<dbReference type="KEGG" id="mgik:GO620_007090"/>
<dbReference type="EMBL" id="CP066775">
    <property type="protein sequence ID" value="QQL51206.1"/>
    <property type="molecule type" value="Genomic_DNA"/>
</dbReference>
<accession>A0A6I4HWJ2</accession>
<name>A0A6I4HWJ2_9SPHI</name>
<dbReference type="RefSeq" id="WP_157523780.1">
    <property type="nucleotide sequence ID" value="NZ_CP066775.1"/>
</dbReference>
<reference evidence="2 3" key="1">
    <citation type="submission" date="2020-12" db="EMBL/GenBank/DDBJ databases">
        <title>HMF7856_wgs.fasta genome submission.</title>
        <authorList>
            <person name="Kang H."/>
            <person name="Kim H."/>
            <person name="Joh K."/>
        </authorList>
    </citation>
    <scope>NUCLEOTIDE SEQUENCE [LARGE SCALE GENOMIC DNA]</scope>
    <source>
        <strain evidence="2 3">HMF7856</strain>
    </source>
</reference>
<proteinExistence type="predicted"/>
<evidence type="ECO:0000313" key="2">
    <source>
        <dbReference type="EMBL" id="QQL51206.1"/>
    </source>
</evidence>
<keyword evidence="3" id="KW-1185">Reference proteome</keyword>
<organism evidence="2 3">
    <name type="scientific">Mucilaginibacter ginkgonis</name>
    <dbReference type="NCBI Taxonomy" id="2682091"/>
    <lineage>
        <taxon>Bacteria</taxon>
        <taxon>Pseudomonadati</taxon>
        <taxon>Bacteroidota</taxon>
        <taxon>Sphingobacteriia</taxon>
        <taxon>Sphingobacteriales</taxon>
        <taxon>Sphingobacteriaceae</taxon>
        <taxon>Mucilaginibacter</taxon>
    </lineage>
</organism>
<dbReference type="PANTHER" id="PTHR48025">
    <property type="entry name" value="OS02G0815200 PROTEIN"/>
    <property type="match status" value="1"/>
</dbReference>
<evidence type="ECO:0000313" key="3">
    <source>
        <dbReference type="Proteomes" id="UP000429232"/>
    </source>
</evidence>
<protein>
    <submittedName>
        <fullName evidence="2">RNA-binding protein</fullName>
    </submittedName>
</protein>
<dbReference type="InterPro" id="IPR012677">
    <property type="entry name" value="Nucleotide-bd_a/b_plait_sf"/>
</dbReference>
<gene>
    <name evidence="2" type="ORF">GO620_007090</name>
</gene>
<dbReference type="Proteomes" id="UP000429232">
    <property type="component" value="Chromosome"/>
</dbReference>
<dbReference type="PROSITE" id="PS50102">
    <property type="entry name" value="RRM"/>
    <property type="match status" value="1"/>
</dbReference>
<dbReference type="InterPro" id="IPR000504">
    <property type="entry name" value="RRM_dom"/>
</dbReference>
<dbReference type="AlphaFoldDB" id="A0A6I4HWJ2"/>
<dbReference type="Pfam" id="PF00076">
    <property type="entry name" value="RRM_1"/>
    <property type="match status" value="1"/>
</dbReference>
<evidence type="ECO:0000256" key="1">
    <source>
        <dbReference type="ARBA" id="ARBA00022884"/>
    </source>
</evidence>
<dbReference type="PANTHER" id="PTHR48025:SF1">
    <property type="entry name" value="RRM DOMAIN-CONTAINING PROTEIN"/>
    <property type="match status" value="1"/>
</dbReference>
<dbReference type="InterPro" id="IPR035979">
    <property type="entry name" value="RBD_domain_sf"/>
</dbReference>
<dbReference type="SMART" id="SM00360">
    <property type="entry name" value="RRM"/>
    <property type="match status" value="1"/>
</dbReference>
<dbReference type="SUPFAM" id="SSF54928">
    <property type="entry name" value="RNA-binding domain, RBD"/>
    <property type="match status" value="1"/>
</dbReference>
<dbReference type="Gene3D" id="3.30.70.330">
    <property type="match status" value="1"/>
</dbReference>
<dbReference type="GO" id="GO:0003729">
    <property type="term" value="F:mRNA binding"/>
    <property type="evidence" value="ECO:0007669"/>
    <property type="project" value="TreeGrafter"/>
</dbReference>
<dbReference type="InterPro" id="IPR050502">
    <property type="entry name" value="Euk_RNA-bind_prot"/>
</dbReference>
<sequence>MVKLFVGGFPLDIDEIGLAKLFAIHGYIETIKIVRDKKTRLCKGYAFIEMKDSPGAESAVEYLDNYIISGKALTVKISETLQEVSQPKYVPVQKRSFQISEKANEVVRKKRPRRA</sequence>
<keyword evidence="1" id="KW-0694">RNA-binding</keyword>